<dbReference type="PROSITE" id="PS51071">
    <property type="entry name" value="HTH_RPIR"/>
    <property type="match status" value="1"/>
</dbReference>
<feature type="domain" description="HTH rpiR-type" evidence="4">
    <location>
        <begin position="4"/>
        <end position="80"/>
    </location>
</feature>
<keyword evidence="2" id="KW-0238">DNA-binding</keyword>
<dbReference type="InterPro" id="IPR035472">
    <property type="entry name" value="RpiR-like_SIS"/>
</dbReference>
<proteinExistence type="predicted"/>
<evidence type="ECO:0000313" key="7">
    <source>
        <dbReference type="Proteomes" id="UP000510934"/>
    </source>
</evidence>
<evidence type="ECO:0000259" key="5">
    <source>
        <dbReference type="PROSITE" id="PS51464"/>
    </source>
</evidence>
<dbReference type="InterPro" id="IPR009057">
    <property type="entry name" value="Homeodomain-like_sf"/>
</dbReference>
<keyword evidence="3" id="KW-0804">Transcription</keyword>
<evidence type="ECO:0000313" key="6">
    <source>
        <dbReference type="EMBL" id="QLJ12577.1"/>
    </source>
</evidence>
<evidence type="ECO:0000259" key="4">
    <source>
        <dbReference type="PROSITE" id="PS51071"/>
    </source>
</evidence>
<dbReference type="PROSITE" id="PS51464">
    <property type="entry name" value="SIS"/>
    <property type="match status" value="1"/>
</dbReference>
<name>A0A7D5ZRP0_PSEPU</name>
<dbReference type="EMBL" id="CP059052">
    <property type="protein sequence ID" value="QLJ12577.1"/>
    <property type="molecule type" value="Genomic_DNA"/>
</dbReference>
<dbReference type="AlphaFoldDB" id="A0A7D5ZRP0"/>
<dbReference type="InterPro" id="IPR001347">
    <property type="entry name" value="SIS_dom"/>
</dbReference>
<dbReference type="Proteomes" id="UP000510934">
    <property type="component" value="Chromosome"/>
</dbReference>
<dbReference type="CDD" id="cd05013">
    <property type="entry name" value="SIS_RpiR"/>
    <property type="match status" value="1"/>
</dbReference>
<dbReference type="InterPro" id="IPR047640">
    <property type="entry name" value="RpiR-like"/>
</dbReference>
<dbReference type="RefSeq" id="WP_180688439.1">
    <property type="nucleotide sequence ID" value="NZ_CP059052.1"/>
</dbReference>
<evidence type="ECO:0000256" key="1">
    <source>
        <dbReference type="ARBA" id="ARBA00023015"/>
    </source>
</evidence>
<dbReference type="InterPro" id="IPR036388">
    <property type="entry name" value="WH-like_DNA-bd_sf"/>
</dbReference>
<dbReference type="GO" id="GO:1901135">
    <property type="term" value="P:carbohydrate derivative metabolic process"/>
    <property type="evidence" value="ECO:0007669"/>
    <property type="project" value="InterPro"/>
</dbReference>
<dbReference type="SUPFAM" id="SSF46689">
    <property type="entry name" value="Homeodomain-like"/>
    <property type="match status" value="1"/>
</dbReference>
<keyword evidence="1" id="KW-0805">Transcription regulation</keyword>
<dbReference type="SUPFAM" id="SSF53697">
    <property type="entry name" value="SIS domain"/>
    <property type="match status" value="1"/>
</dbReference>
<dbReference type="PANTHER" id="PTHR30514:SF18">
    <property type="entry name" value="RPIR-FAMILY TRANSCRIPTIONAL REGULATOR"/>
    <property type="match status" value="1"/>
</dbReference>
<evidence type="ECO:0000256" key="2">
    <source>
        <dbReference type="ARBA" id="ARBA00023125"/>
    </source>
</evidence>
<gene>
    <name evidence="6" type="ORF">H0H12_19225</name>
</gene>
<dbReference type="InterPro" id="IPR046348">
    <property type="entry name" value="SIS_dom_sf"/>
</dbReference>
<dbReference type="GO" id="GO:0003700">
    <property type="term" value="F:DNA-binding transcription factor activity"/>
    <property type="evidence" value="ECO:0007669"/>
    <property type="project" value="InterPro"/>
</dbReference>
<reference evidence="6 7" key="1">
    <citation type="journal article" date="2009" name="Mikrobiologiia">
        <title>[Phenanthren biodegradation and interaction of Pseudomonas putida BS3701 and Burkholderia sp.BS3702 in plant rhizosphere].</title>
        <authorList>
            <person name="Ovchinnikova A.A."/>
            <person name="Vetrova A.A."/>
            <person name="Filonov A.E."/>
            <person name="Boronin A.M."/>
        </authorList>
    </citation>
    <scope>NUCLEOTIDE SEQUENCE [LARGE SCALE GENOMIC DNA]</scope>
    <source>
        <strain evidence="6 7">BS3701</strain>
    </source>
</reference>
<dbReference type="InterPro" id="IPR000281">
    <property type="entry name" value="HTH_RpiR"/>
</dbReference>
<dbReference type="Pfam" id="PF01380">
    <property type="entry name" value="SIS"/>
    <property type="match status" value="1"/>
</dbReference>
<feature type="domain" description="SIS" evidence="5">
    <location>
        <begin position="130"/>
        <end position="272"/>
    </location>
</feature>
<dbReference type="Gene3D" id="1.10.10.10">
    <property type="entry name" value="Winged helix-like DNA-binding domain superfamily/Winged helix DNA-binding domain"/>
    <property type="match status" value="1"/>
</dbReference>
<dbReference type="GO" id="GO:0097367">
    <property type="term" value="F:carbohydrate derivative binding"/>
    <property type="evidence" value="ECO:0007669"/>
    <property type="project" value="InterPro"/>
</dbReference>
<organism evidence="6 7">
    <name type="scientific">Pseudomonas putida</name>
    <name type="common">Arthrobacter siderocapsulatus</name>
    <dbReference type="NCBI Taxonomy" id="303"/>
    <lineage>
        <taxon>Bacteria</taxon>
        <taxon>Pseudomonadati</taxon>
        <taxon>Pseudomonadota</taxon>
        <taxon>Gammaproteobacteria</taxon>
        <taxon>Pseudomonadales</taxon>
        <taxon>Pseudomonadaceae</taxon>
        <taxon>Pseudomonas</taxon>
    </lineage>
</organism>
<dbReference type="Gene3D" id="3.40.50.10490">
    <property type="entry name" value="Glucose-6-phosphate isomerase like protein, domain 1"/>
    <property type="match status" value="1"/>
</dbReference>
<accession>A0A7D5ZRP0</accession>
<protein>
    <submittedName>
        <fullName evidence="6">MurR/RpiR family transcriptional regulator</fullName>
    </submittedName>
</protein>
<evidence type="ECO:0000256" key="3">
    <source>
        <dbReference type="ARBA" id="ARBA00023163"/>
    </source>
</evidence>
<sequence length="291" mass="32134">MDKQAIDKLIEAEFEMLPRVLQQAARFVIGNPNEVALESMRSVARKAGVQPAAMLRLARQLGFDSYDAYREHYRIWLANHNSPLAGRASALRRGPHGDANSGLLSELYNTEAKNLAETLGPERYEQITAALGYLQNARRIYVMGLRSLFSAAYYFNYVCGMFMDNITLVSSTGGTFADELRRIDERDVLLAFSYHPYTQDSMRAIEFASSKNAKIVAITDSQVAPVAAHAVVLLLAPNATPSLLPSVTPALAMSQTLAALLLANCGEESLEEIARSESQLKHFNVYLPTTR</sequence>
<dbReference type="GO" id="GO:0003677">
    <property type="term" value="F:DNA binding"/>
    <property type="evidence" value="ECO:0007669"/>
    <property type="project" value="UniProtKB-KW"/>
</dbReference>
<dbReference type="PANTHER" id="PTHR30514">
    <property type="entry name" value="GLUCOKINASE"/>
    <property type="match status" value="1"/>
</dbReference>